<comment type="caution">
    <text evidence="1">The sequence shown here is derived from an EMBL/GenBank/DDBJ whole genome shotgun (WGS) entry which is preliminary data.</text>
</comment>
<dbReference type="EMBL" id="VWGP01000005">
    <property type="protein sequence ID" value="KAA4538489.1"/>
    <property type="molecule type" value="Genomic_DNA"/>
</dbReference>
<dbReference type="RefSeq" id="WP_130060893.1">
    <property type="nucleotide sequence ID" value="NZ_RCXR01000007.1"/>
</dbReference>
<organism evidence="1 2">
    <name type="scientific">Bacteroides ovatus</name>
    <dbReference type="NCBI Taxonomy" id="28116"/>
    <lineage>
        <taxon>Bacteria</taxon>
        <taxon>Pseudomonadati</taxon>
        <taxon>Bacteroidota</taxon>
        <taxon>Bacteroidia</taxon>
        <taxon>Bacteroidales</taxon>
        <taxon>Bacteroidaceae</taxon>
        <taxon>Bacteroides</taxon>
    </lineage>
</organism>
<reference evidence="1 2" key="1">
    <citation type="journal article" date="2019" name="Nat. Med.">
        <title>A library of human gut bacterial isolates paired with longitudinal multiomics data enables mechanistic microbiome research.</title>
        <authorList>
            <person name="Poyet M."/>
            <person name="Groussin M."/>
            <person name="Gibbons S.M."/>
            <person name="Avila-Pacheco J."/>
            <person name="Jiang X."/>
            <person name="Kearney S.M."/>
            <person name="Perrotta A.R."/>
            <person name="Berdy B."/>
            <person name="Zhao S."/>
            <person name="Lieberman T.D."/>
            <person name="Swanson P.K."/>
            <person name="Smith M."/>
            <person name="Roesemann S."/>
            <person name="Alexander J.E."/>
            <person name="Rich S.A."/>
            <person name="Livny J."/>
            <person name="Vlamakis H."/>
            <person name="Clish C."/>
            <person name="Bullock K."/>
            <person name="Deik A."/>
            <person name="Scott J."/>
            <person name="Pierce K.A."/>
            <person name="Xavier R.J."/>
            <person name="Alm E.J."/>
        </authorList>
    </citation>
    <scope>NUCLEOTIDE SEQUENCE [LARGE SCALE GENOMIC DNA]</scope>
    <source>
        <strain evidence="1 2">BIOML-A41</strain>
    </source>
</reference>
<dbReference type="AlphaFoldDB" id="A0A5M5M7Q5"/>
<evidence type="ECO:0000313" key="1">
    <source>
        <dbReference type="EMBL" id="KAA4538489.1"/>
    </source>
</evidence>
<sequence length="418" mass="46946">MEKIFDIAKDKEQSWGTLATAIDGNFNETFDEGYLDYYESPVLVTEGGYYAANGRVSNSSSSSVLHSKVEIPSGAITAKFENIQAFSDGKVIVNFFVYGVWSRDVIAEVAGKLSNYEIEIPEGVSHIGFNYRNTDKKNCTFHINKKSALLKEVCIKDNSITSQKLSFSDNILRGKKWAVIGDSFTLGGGVGVFEDGIYEGENKSYPYIIGRRNEMDIQRLFEGGRTICTPRQKNTELDWSYNASRNYLTYEGEDRPLALYKQIAEDVDYITIYLGINDTHLIGIGDDDESYGVNVIADKGTIDSTEITSFYGAWNTVLNWLITNRPFAHIGIIVSNGLGLDEYRQAEIEIANKWGIPYIDLNGDERTPMMLRSTNPTICDAAKNARLNAQRISSTNQHPNSEAYEYESTFIEQFLRTL</sequence>
<dbReference type="SUPFAM" id="SSF52266">
    <property type="entry name" value="SGNH hydrolase"/>
    <property type="match status" value="1"/>
</dbReference>
<name>A0A5M5M7Q5_BACOV</name>
<accession>A0A5M5M7Q5</accession>
<dbReference type="Gene3D" id="3.40.50.1110">
    <property type="entry name" value="SGNH hydrolase"/>
    <property type="match status" value="1"/>
</dbReference>
<gene>
    <name evidence="1" type="ORF">F3B85_09645</name>
</gene>
<dbReference type="Proteomes" id="UP000478493">
    <property type="component" value="Unassembled WGS sequence"/>
</dbReference>
<evidence type="ECO:0000313" key="2">
    <source>
        <dbReference type="Proteomes" id="UP000478493"/>
    </source>
</evidence>
<dbReference type="InterPro" id="IPR036514">
    <property type="entry name" value="SGNH_hydro_sf"/>
</dbReference>
<dbReference type="GO" id="GO:0016788">
    <property type="term" value="F:hydrolase activity, acting on ester bonds"/>
    <property type="evidence" value="ECO:0007669"/>
    <property type="project" value="UniProtKB-ARBA"/>
</dbReference>
<proteinExistence type="predicted"/>
<protein>
    <submittedName>
        <fullName evidence="1">Uncharacterized protein</fullName>
    </submittedName>
</protein>